<evidence type="ECO:0000256" key="1">
    <source>
        <dbReference type="ARBA" id="ARBA00010296"/>
    </source>
</evidence>
<keyword evidence="6" id="KW-0449">Lipoprotein</keyword>
<evidence type="ECO:0000256" key="2">
    <source>
        <dbReference type="ARBA" id="ARBA00022475"/>
    </source>
</evidence>
<proteinExistence type="inferred from homology"/>
<dbReference type="Proteomes" id="UP000527143">
    <property type="component" value="Unassembled WGS sequence"/>
</dbReference>
<dbReference type="RefSeq" id="WP_184090882.1">
    <property type="nucleotide sequence ID" value="NZ_JACIJF010000017.1"/>
</dbReference>
<accession>A0A840YRU7</accession>
<evidence type="ECO:0000256" key="3">
    <source>
        <dbReference type="ARBA" id="ARBA00022729"/>
    </source>
</evidence>
<organism evidence="8 9">
    <name type="scientific">Sphingomonas xinjiangensis</name>
    <dbReference type="NCBI Taxonomy" id="643568"/>
    <lineage>
        <taxon>Bacteria</taxon>
        <taxon>Pseudomonadati</taxon>
        <taxon>Pseudomonadota</taxon>
        <taxon>Alphaproteobacteria</taxon>
        <taxon>Sphingomonadales</taxon>
        <taxon>Sphingomonadaceae</taxon>
        <taxon>Sphingomonas</taxon>
    </lineage>
</organism>
<reference evidence="8 9" key="1">
    <citation type="submission" date="2020-08" db="EMBL/GenBank/DDBJ databases">
        <title>Genomic Encyclopedia of Type Strains, Phase IV (KMG-IV): sequencing the most valuable type-strain genomes for metagenomic binning, comparative biology and taxonomic classification.</title>
        <authorList>
            <person name="Goeker M."/>
        </authorList>
    </citation>
    <scope>NUCLEOTIDE SEQUENCE [LARGE SCALE GENOMIC DNA]</scope>
    <source>
        <strain evidence="8 9">DSM 26736</strain>
    </source>
</reference>
<dbReference type="EMBL" id="JACIJF010000017">
    <property type="protein sequence ID" value="MBB5712406.1"/>
    <property type="molecule type" value="Genomic_DNA"/>
</dbReference>
<evidence type="ECO:0000256" key="6">
    <source>
        <dbReference type="ARBA" id="ARBA00023288"/>
    </source>
</evidence>
<evidence type="ECO:0000256" key="5">
    <source>
        <dbReference type="ARBA" id="ARBA00023139"/>
    </source>
</evidence>
<comment type="caution">
    <text evidence="8">The sequence shown here is derived from an EMBL/GenBank/DDBJ whole genome shotgun (WGS) entry which is preliminary data.</text>
</comment>
<keyword evidence="5" id="KW-0564">Palmitate</keyword>
<feature type="signal peptide" evidence="7">
    <location>
        <begin position="1"/>
        <end position="19"/>
    </location>
</feature>
<name>A0A840YRU7_9SPHN</name>
<dbReference type="PROSITE" id="PS51257">
    <property type="entry name" value="PROKAR_LIPOPROTEIN"/>
    <property type="match status" value="1"/>
</dbReference>
<evidence type="ECO:0000313" key="9">
    <source>
        <dbReference type="Proteomes" id="UP000527143"/>
    </source>
</evidence>
<keyword evidence="3 7" id="KW-0732">Signal</keyword>
<evidence type="ECO:0000313" key="8">
    <source>
        <dbReference type="EMBL" id="MBB5712406.1"/>
    </source>
</evidence>
<keyword evidence="2" id="KW-1003">Cell membrane</keyword>
<keyword evidence="4" id="KW-0472">Membrane</keyword>
<dbReference type="GO" id="GO:0009636">
    <property type="term" value="P:response to toxic substance"/>
    <property type="evidence" value="ECO:0007669"/>
    <property type="project" value="InterPro"/>
</dbReference>
<dbReference type="InterPro" id="IPR012556">
    <property type="entry name" value="Entericidin"/>
</dbReference>
<dbReference type="AlphaFoldDB" id="A0A840YRU7"/>
<feature type="chain" id="PRO_5032867721" evidence="7">
    <location>
        <begin position="20"/>
        <end position="42"/>
    </location>
</feature>
<protein>
    <submittedName>
        <fullName evidence="8">Putative small secreted protein</fullName>
    </submittedName>
</protein>
<sequence>MVRKAFTLLLVAGSVMVAACNTIDGAGKDVESVGETVANTVD</sequence>
<comment type="similarity">
    <text evidence="1">Belongs to the EcnA/EcnB lipoprotein family.</text>
</comment>
<gene>
    <name evidence="8" type="ORF">FHT02_003665</name>
</gene>
<keyword evidence="9" id="KW-1185">Reference proteome</keyword>
<evidence type="ECO:0000256" key="4">
    <source>
        <dbReference type="ARBA" id="ARBA00023136"/>
    </source>
</evidence>
<evidence type="ECO:0000256" key="7">
    <source>
        <dbReference type="SAM" id="SignalP"/>
    </source>
</evidence>
<dbReference type="GO" id="GO:0016020">
    <property type="term" value="C:membrane"/>
    <property type="evidence" value="ECO:0007669"/>
    <property type="project" value="InterPro"/>
</dbReference>
<dbReference type="Pfam" id="PF08085">
    <property type="entry name" value="Entericidin"/>
    <property type="match status" value="1"/>
</dbReference>